<dbReference type="AlphaFoldDB" id="A0A926IXY0"/>
<protein>
    <submittedName>
        <fullName evidence="1">Uncharacterized protein</fullName>
    </submittedName>
</protein>
<reference evidence="1" key="1">
    <citation type="submission" date="2020-07" db="EMBL/GenBank/DDBJ databases">
        <title>Carbapenem Resistant Aeromonas hydrophila Carrying blacphA7 Isolated from Two Solid Organ Transplant Patients.</title>
        <authorList>
            <person name="Hilt E."/>
            <person name="Fitzwater S.P."/>
            <person name="Ward K."/>
            <person name="De St Maurice A."/>
            <person name="Chandrasekaran S."/>
            <person name="Garner O.B."/>
            <person name="Yang S."/>
        </authorList>
    </citation>
    <scope>NUCLEOTIDE SEQUENCE</scope>
    <source>
        <strain evidence="1">B-1</strain>
    </source>
</reference>
<sequence>MAEAEAYDRLESSTFYRMGQKLESIATFINKKRLSIQKIIFKKSSKRGETHTASDTRIDFESTTKRHDKLPTHESLIAVATLSNSNLEGDDALFQAIVEIMFATGLRFDEVICLDVECLQTRD</sequence>
<evidence type="ECO:0000313" key="1">
    <source>
        <dbReference type="EMBL" id="MBC8673762.1"/>
    </source>
</evidence>
<proteinExistence type="predicted"/>
<name>A0A926IXY0_AERHY</name>
<organism evidence="1">
    <name type="scientific">Aeromonas hydrophila</name>
    <dbReference type="NCBI Taxonomy" id="644"/>
    <lineage>
        <taxon>Bacteria</taxon>
        <taxon>Pseudomonadati</taxon>
        <taxon>Pseudomonadota</taxon>
        <taxon>Gammaproteobacteria</taxon>
        <taxon>Aeromonadales</taxon>
        <taxon>Aeromonadaceae</taxon>
        <taxon>Aeromonas</taxon>
    </lineage>
</organism>
<gene>
    <name evidence="1" type="ORF">H2136_02350</name>
</gene>
<dbReference type="EMBL" id="JACLAN010000001">
    <property type="protein sequence ID" value="MBC8673762.1"/>
    <property type="molecule type" value="Genomic_DNA"/>
</dbReference>
<accession>A0A926IXY0</accession>
<comment type="caution">
    <text evidence="1">The sequence shown here is derived from an EMBL/GenBank/DDBJ whole genome shotgun (WGS) entry which is preliminary data.</text>
</comment>